<keyword evidence="3" id="KW-0159">Chromosome partition</keyword>
<reference evidence="6" key="1">
    <citation type="submission" date="2017-09" db="EMBL/GenBank/DDBJ databases">
        <title>Depth-based differentiation of microbial function through sediment-hosted aquifers and enrichment of novel symbionts in the deep terrestrial subsurface.</title>
        <authorList>
            <person name="Probst A.J."/>
            <person name="Ladd B."/>
            <person name="Jarett J.K."/>
            <person name="Geller-Mcgrath D.E."/>
            <person name="Sieber C.M.K."/>
            <person name="Emerson J.B."/>
            <person name="Anantharaman K."/>
            <person name="Thomas B.C."/>
            <person name="Malmstrom R."/>
            <person name="Stieglmeier M."/>
            <person name="Klingl A."/>
            <person name="Woyke T."/>
            <person name="Ryan C.M."/>
            <person name="Banfield J.F."/>
        </authorList>
    </citation>
    <scope>NUCLEOTIDE SEQUENCE [LARGE SCALE GENOMIC DNA]</scope>
</reference>
<dbReference type="Gene3D" id="1.10.10.10">
    <property type="entry name" value="Winged helix-like DNA-binding domain superfamily/Winged helix DNA-binding domain"/>
    <property type="match status" value="2"/>
</dbReference>
<evidence type="ECO:0000256" key="4">
    <source>
        <dbReference type="ARBA" id="ARBA00023306"/>
    </source>
</evidence>
<dbReference type="GO" id="GO:0051304">
    <property type="term" value="P:chromosome separation"/>
    <property type="evidence" value="ECO:0007669"/>
    <property type="project" value="InterPro"/>
</dbReference>
<evidence type="ECO:0008006" key="7">
    <source>
        <dbReference type="Google" id="ProtNLM"/>
    </source>
</evidence>
<dbReference type="Proteomes" id="UP000231157">
    <property type="component" value="Unassembled WGS sequence"/>
</dbReference>
<dbReference type="EMBL" id="PFAZ01000001">
    <property type="protein sequence ID" value="PIR89378.1"/>
    <property type="molecule type" value="Genomic_DNA"/>
</dbReference>
<keyword evidence="4" id="KW-0131">Cell cycle</keyword>
<sequence length="200" mass="22411">MPEETNINQSPQDTAAALEALLFAYGEPIARKKILSVLNESLSADGMRFSKEDVDSAIEHLQKIYESQERGLNLLVSDERIQLATKPKLNHVLKAIVTDEMSETLTPAALETLSIIAYAGPISRAAIEYIRGVNSSFILRMLVLRGLIERVSNEKRSNAYAYRASFDLLRHLGLEKLEDLPDYSKYRDVVANFNSPQQAQ</sequence>
<gene>
    <name evidence="5" type="ORF">COU07_00565</name>
</gene>
<evidence type="ECO:0000313" key="6">
    <source>
        <dbReference type="Proteomes" id="UP000231157"/>
    </source>
</evidence>
<evidence type="ECO:0000313" key="5">
    <source>
        <dbReference type="EMBL" id="PIR89378.1"/>
    </source>
</evidence>
<dbReference type="Pfam" id="PF04079">
    <property type="entry name" value="SMC_ScpB"/>
    <property type="match status" value="1"/>
</dbReference>
<protein>
    <recommendedName>
        <fullName evidence="7">SMC-Scp complex subunit ScpB</fullName>
    </recommendedName>
</protein>
<name>A0A2H0USI9_9BACT</name>
<dbReference type="AlphaFoldDB" id="A0A2H0USI9"/>
<dbReference type="GO" id="GO:0051301">
    <property type="term" value="P:cell division"/>
    <property type="evidence" value="ECO:0007669"/>
    <property type="project" value="UniProtKB-KW"/>
</dbReference>
<dbReference type="InterPro" id="IPR036388">
    <property type="entry name" value="WH-like_DNA-bd_sf"/>
</dbReference>
<evidence type="ECO:0000256" key="2">
    <source>
        <dbReference type="ARBA" id="ARBA00022618"/>
    </source>
</evidence>
<dbReference type="InterPro" id="IPR005234">
    <property type="entry name" value="ScpB_csome_segregation"/>
</dbReference>
<dbReference type="SUPFAM" id="SSF46785">
    <property type="entry name" value="Winged helix' DNA-binding domain"/>
    <property type="match status" value="2"/>
</dbReference>
<comment type="caution">
    <text evidence="5">The sequence shown here is derived from an EMBL/GenBank/DDBJ whole genome shotgun (WGS) entry which is preliminary data.</text>
</comment>
<dbReference type="PANTHER" id="PTHR34298:SF2">
    <property type="entry name" value="SEGREGATION AND CONDENSATION PROTEIN B"/>
    <property type="match status" value="1"/>
</dbReference>
<dbReference type="PANTHER" id="PTHR34298">
    <property type="entry name" value="SEGREGATION AND CONDENSATION PROTEIN B"/>
    <property type="match status" value="1"/>
</dbReference>
<accession>A0A2H0USI9</accession>
<evidence type="ECO:0000256" key="1">
    <source>
        <dbReference type="ARBA" id="ARBA00022490"/>
    </source>
</evidence>
<keyword evidence="1" id="KW-0963">Cytoplasm</keyword>
<evidence type="ECO:0000256" key="3">
    <source>
        <dbReference type="ARBA" id="ARBA00022829"/>
    </source>
</evidence>
<proteinExistence type="predicted"/>
<keyword evidence="2" id="KW-0132">Cell division</keyword>
<dbReference type="InterPro" id="IPR036390">
    <property type="entry name" value="WH_DNA-bd_sf"/>
</dbReference>
<organism evidence="5 6">
    <name type="scientific">Candidatus Harrisonbacteria bacterium CG10_big_fil_rev_8_21_14_0_10_40_38</name>
    <dbReference type="NCBI Taxonomy" id="1974583"/>
    <lineage>
        <taxon>Bacteria</taxon>
        <taxon>Candidatus Harrisoniibacteriota</taxon>
    </lineage>
</organism>